<reference evidence="2 3" key="1">
    <citation type="journal article" date="2024" name="Nat. Commun.">
        <title>Phylogenomics reveals the evolutionary origins of lichenization in chlorophyte algae.</title>
        <authorList>
            <person name="Puginier C."/>
            <person name="Libourel C."/>
            <person name="Otte J."/>
            <person name="Skaloud P."/>
            <person name="Haon M."/>
            <person name="Grisel S."/>
            <person name="Petersen M."/>
            <person name="Berrin J.G."/>
            <person name="Delaux P.M."/>
            <person name="Dal Grande F."/>
            <person name="Keller J."/>
        </authorList>
    </citation>
    <scope>NUCLEOTIDE SEQUENCE [LARGE SCALE GENOMIC DNA]</scope>
    <source>
        <strain evidence="2 3">SAG 2145</strain>
    </source>
</reference>
<evidence type="ECO:0000313" key="3">
    <source>
        <dbReference type="Proteomes" id="UP001438707"/>
    </source>
</evidence>
<evidence type="ECO:0000256" key="1">
    <source>
        <dbReference type="SAM" id="MobiDB-lite"/>
    </source>
</evidence>
<dbReference type="Proteomes" id="UP001438707">
    <property type="component" value="Unassembled WGS sequence"/>
</dbReference>
<comment type="caution">
    <text evidence="2">The sequence shown here is derived from an EMBL/GenBank/DDBJ whole genome shotgun (WGS) entry which is preliminary data.</text>
</comment>
<gene>
    <name evidence="2" type="ORF">WJX74_007720</name>
</gene>
<dbReference type="AlphaFoldDB" id="A0AAW1QD47"/>
<protein>
    <submittedName>
        <fullName evidence="2">Uncharacterized protein</fullName>
    </submittedName>
</protein>
<sequence length="327" mass="35956">MLTGASPANSPRLSSFVSFRKDLGDTTEGTHFPRFFLQDQDGKEYPAAEAVAISNDGKRYQYKLHKAFGDHNFICEADILTWLRAAIRQAQLAQHQSSLPIQENPLKRRAHQRDKGIALNAAADQTGLAGPANGCARAASPERARRSNPTRAAAACSTCGGNGHGPWACPFVADDDTDSTTKASEPAASTSQMPESVDEYYGVYGNCTDTIASQCAGNEEIKAAFARHPQGAELWRFVHERPDAAGLRLFTEWTQQLQAASDQMEHLTKAQGASLLKLLEHLDKQHVGLQIWAAPYFQPVHMWQLEDTLKIHQFVYKPCSICCMPDT</sequence>
<accession>A0AAW1QD47</accession>
<feature type="region of interest" description="Disordered" evidence="1">
    <location>
        <begin position="170"/>
        <end position="194"/>
    </location>
</feature>
<name>A0AAW1QD47_9CHLO</name>
<dbReference type="EMBL" id="JALJOS010000048">
    <property type="protein sequence ID" value="KAK9819337.1"/>
    <property type="molecule type" value="Genomic_DNA"/>
</dbReference>
<keyword evidence="3" id="KW-1185">Reference proteome</keyword>
<organism evidence="2 3">
    <name type="scientific">Apatococcus lobatus</name>
    <dbReference type="NCBI Taxonomy" id="904363"/>
    <lineage>
        <taxon>Eukaryota</taxon>
        <taxon>Viridiplantae</taxon>
        <taxon>Chlorophyta</taxon>
        <taxon>core chlorophytes</taxon>
        <taxon>Trebouxiophyceae</taxon>
        <taxon>Chlorellales</taxon>
        <taxon>Chlorellaceae</taxon>
        <taxon>Apatococcus</taxon>
    </lineage>
</organism>
<evidence type="ECO:0000313" key="2">
    <source>
        <dbReference type="EMBL" id="KAK9819337.1"/>
    </source>
</evidence>
<proteinExistence type="predicted"/>